<dbReference type="EMBL" id="JBBJBU010000002">
    <property type="protein sequence ID" value="KAK7206705.1"/>
    <property type="molecule type" value="Genomic_DNA"/>
</dbReference>
<protein>
    <submittedName>
        <fullName evidence="3">Leo1-like protein-domain-containing protein</fullName>
    </submittedName>
</protein>
<reference evidence="3 4" key="1">
    <citation type="submission" date="2024-03" db="EMBL/GenBank/DDBJ databases">
        <title>Genome-scale model development and genomic sequencing of the oleaginous clade Lipomyces.</title>
        <authorList>
            <consortium name="Lawrence Berkeley National Laboratory"/>
            <person name="Czajka J.J."/>
            <person name="Han Y."/>
            <person name="Kim J."/>
            <person name="Mondo S.J."/>
            <person name="Hofstad B.A."/>
            <person name="Robles A."/>
            <person name="Haridas S."/>
            <person name="Riley R."/>
            <person name="LaButti K."/>
            <person name="Pangilinan J."/>
            <person name="Andreopoulos W."/>
            <person name="Lipzen A."/>
            <person name="Yan J."/>
            <person name="Wang M."/>
            <person name="Ng V."/>
            <person name="Grigoriev I.V."/>
            <person name="Spatafora J.W."/>
            <person name="Magnuson J.K."/>
            <person name="Baker S.E."/>
            <person name="Pomraning K.R."/>
        </authorList>
    </citation>
    <scope>NUCLEOTIDE SEQUENCE [LARGE SCALE GENOMIC DNA]</scope>
    <source>
        <strain evidence="3 4">Phaff 52-87</strain>
    </source>
</reference>
<dbReference type="GeneID" id="90037564"/>
<sequence length="345" mass="39738">MEEVEMQEMEITMPRYLSSHKVPKETAIARMPNFLNIDPVAFDADTYLETAENIEKAKGEGTDESRRQLREEVQNMIRWRYVKDEQGNNKIQSNARIIRWSNGSYSLKLGGEIFDIQETPVNDTYLAVSHNEQEIVQFHNKISKILNMTPSSTTSQTHLRMSNALARGQVKTRYINDIVTIEDPEKVKREAEKAEENKIRARKKLENKRAALESRSNYDRELGAGVGRGAGGGAGGRGSRYDADDDGMGYGNSADYEKDDFVVSDDDEDEEEERAERLRKLKKAGADKYKKRRKGSDDDDEDEEEEEEEEDEDDLLDDDDDDLEIPSQRRDLKRRRDYSDDDDEE</sequence>
<accession>A0ABR1FA31</accession>
<dbReference type="PANTHER" id="PTHR23146">
    <property type="entry name" value="LEO1 PROTEIN"/>
    <property type="match status" value="1"/>
</dbReference>
<dbReference type="RefSeq" id="XP_064769738.1">
    <property type="nucleotide sequence ID" value="XM_064912052.1"/>
</dbReference>
<feature type="compositionally biased region" description="Acidic residues" evidence="2">
    <location>
        <begin position="297"/>
        <end position="324"/>
    </location>
</feature>
<keyword evidence="1" id="KW-0175">Coiled coil</keyword>
<proteinExistence type="predicted"/>
<evidence type="ECO:0000313" key="3">
    <source>
        <dbReference type="EMBL" id="KAK7206705.1"/>
    </source>
</evidence>
<evidence type="ECO:0000256" key="2">
    <source>
        <dbReference type="SAM" id="MobiDB-lite"/>
    </source>
</evidence>
<feature type="coiled-coil region" evidence="1">
    <location>
        <begin position="188"/>
        <end position="215"/>
    </location>
</feature>
<feature type="compositionally biased region" description="Gly residues" evidence="2">
    <location>
        <begin position="224"/>
        <end position="238"/>
    </location>
</feature>
<gene>
    <name evidence="3" type="ORF">BZA70DRAFT_274906</name>
</gene>
<organism evidence="3 4">
    <name type="scientific">Myxozyma melibiosi</name>
    <dbReference type="NCBI Taxonomy" id="54550"/>
    <lineage>
        <taxon>Eukaryota</taxon>
        <taxon>Fungi</taxon>
        <taxon>Dikarya</taxon>
        <taxon>Ascomycota</taxon>
        <taxon>Saccharomycotina</taxon>
        <taxon>Lipomycetes</taxon>
        <taxon>Lipomycetales</taxon>
        <taxon>Lipomycetaceae</taxon>
        <taxon>Myxozyma</taxon>
    </lineage>
</organism>
<dbReference type="Proteomes" id="UP001498771">
    <property type="component" value="Unassembled WGS sequence"/>
</dbReference>
<dbReference type="InterPro" id="IPR007149">
    <property type="entry name" value="Leo1"/>
</dbReference>
<evidence type="ECO:0000256" key="1">
    <source>
        <dbReference type="SAM" id="Coils"/>
    </source>
</evidence>
<name>A0ABR1FA31_9ASCO</name>
<dbReference type="PANTHER" id="PTHR23146:SF0">
    <property type="entry name" value="RNA POLYMERASE-ASSOCIATED PROTEIN LEO1"/>
    <property type="match status" value="1"/>
</dbReference>
<dbReference type="Pfam" id="PF04004">
    <property type="entry name" value="Leo1"/>
    <property type="match status" value="1"/>
</dbReference>
<feature type="region of interest" description="Disordered" evidence="2">
    <location>
        <begin position="221"/>
        <end position="345"/>
    </location>
</feature>
<feature type="compositionally biased region" description="Acidic residues" evidence="2">
    <location>
        <begin position="262"/>
        <end position="273"/>
    </location>
</feature>
<evidence type="ECO:0000313" key="4">
    <source>
        <dbReference type="Proteomes" id="UP001498771"/>
    </source>
</evidence>
<feature type="compositionally biased region" description="Basic and acidic residues" evidence="2">
    <location>
        <begin position="274"/>
        <end position="288"/>
    </location>
</feature>
<keyword evidence="4" id="KW-1185">Reference proteome</keyword>
<comment type="caution">
    <text evidence="3">The sequence shown here is derived from an EMBL/GenBank/DDBJ whole genome shotgun (WGS) entry which is preliminary data.</text>
</comment>